<keyword evidence="7" id="KW-0234">DNA repair</keyword>
<evidence type="ECO:0000256" key="8">
    <source>
        <dbReference type="ARBA" id="ARBA00023779"/>
    </source>
</evidence>
<dbReference type="Proteomes" id="UP001057375">
    <property type="component" value="Unassembled WGS sequence"/>
</dbReference>
<keyword evidence="2" id="KW-0479">Metal-binding</keyword>
<dbReference type="PANTHER" id="PTHR33693:SF3">
    <property type="entry name" value="TYPE-5 URACIL-DNA GLYCOSYLASE"/>
    <property type="match status" value="1"/>
</dbReference>
<dbReference type="CDD" id="cd10031">
    <property type="entry name" value="UDG-F5_TTUDGB_like"/>
    <property type="match status" value="1"/>
</dbReference>
<dbReference type="SMART" id="SM00987">
    <property type="entry name" value="UreE_C"/>
    <property type="match status" value="1"/>
</dbReference>
<comment type="similarity">
    <text evidence="8">Belongs to the uracil-DNA glycosylase (UDG) superfamily. Type 5 (UDGb) family.</text>
</comment>
<dbReference type="InterPro" id="IPR036895">
    <property type="entry name" value="Uracil-DNA_glycosylase-like_sf"/>
</dbReference>
<evidence type="ECO:0000259" key="10">
    <source>
        <dbReference type="SMART" id="SM00986"/>
    </source>
</evidence>
<accession>A0ABQ5JVA8</accession>
<keyword evidence="6" id="KW-0411">Iron-sulfur</keyword>
<reference evidence="11" key="1">
    <citation type="submission" date="2022-03" db="EMBL/GenBank/DDBJ databases">
        <title>Draft genome sequence of Aduncisulcus paluster, a free-living microaerophilic Fornicata.</title>
        <authorList>
            <person name="Yuyama I."/>
            <person name="Kume K."/>
            <person name="Tamura T."/>
            <person name="Inagaki Y."/>
            <person name="Hashimoto T."/>
        </authorList>
    </citation>
    <scope>NUCLEOTIDE SEQUENCE</scope>
    <source>
        <strain evidence="11">NY0171</strain>
    </source>
</reference>
<proteinExistence type="inferred from homology"/>
<dbReference type="Gene3D" id="3.40.470.10">
    <property type="entry name" value="Uracil-DNA glycosylase-like domain"/>
    <property type="match status" value="1"/>
</dbReference>
<feature type="non-terminal residue" evidence="11">
    <location>
        <position position="310"/>
    </location>
</feature>
<dbReference type="PANTHER" id="PTHR33693">
    <property type="entry name" value="TYPE-5 URACIL-DNA GLYCOSYLASE"/>
    <property type="match status" value="1"/>
</dbReference>
<gene>
    <name evidence="11" type="ORF">ADUPG1_003952</name>
</gene>
<evidence type="ECO:0000313" key="12">
    <source>
        <dbReference type="Proteomes" id="UP001057375"/>
    </source>
</evidence>
<dbReference type="InterPro" id="IPR044147">
    <property type="entry name" value="UdgB-like"/>
</dbReference>
<dbReference type="SMART" id="SM00986">
    <property type="entry name" value="UDG"/>
    <property type="match status" value="1"/>
</dbReference>
<evidence type="ECO:0000256" key="1">
    <source>
        <dbReference type="ARBA" id="ARBA00022485"/>
    </source>
</evidence>
<evidence type="ECO:0000256" key="7">
    <source>
        <dbReference type="ARBA" id="ARBA00023204"/>
    </source>
</evidence>
<evidence type="ECO:0000256" key="2">
    <source>
        <dbReference type="ARBA" id="ARBA00022723"/>
    </source>
</evidence>
<evidence type="ECO:0000313" key="11">
    <source>
        <dbReference type="EMBL" id="GKT13258.1"/>
    </source>
</evidence>
<dbReference type="InterPro" id="IPR051536">
    <property type="entry name" value="UDG_Type-4/5"/>
</dbReference>
<evidence type="ECO:0000256" key="6">
    <source>
        <dbReference type="ARBA" id="ARBA00023014"/>
    </source>
</evidence>
<keyword evidence="4" id="KW-0378">Hydrolase</keyword>
<dbReference type="Pfam" id="PF03167">
    <property type="entry name" value="UDG"/>
    <property type="match status" value="1"/>
</dbReference>
<evidence type="ECO:0000256" key="4">
    <source>
        <dbReference type="ARBA" id="ARBA00022801"/>
    </source>
</evidence>
<evidence type="ECO:0000256" key="5">
    <source>
        <dbReference type="ARBA" id="ARBA00023004"/>
    </source>
</evidence>
<keyword evidence="3" id="KW-0227">DNA damage</keyword>
<evidence type="ECO:0000256" key="9">
    <source>
        <dbReference type="ARBA" id="ARBA00023887"/>
    </source>
</evidence>
<sequence>DELRRQADVFTDLVELQSKLGRDPNLVAAPQRPDSNCQLCPRLANFRAEARARNPDWFNSPVESFGDPNARLLIVGLAPGMQGANRTGRPFTGDYAGDLLYATLLEYGFASGVYQARPDDGLTLVDSRISNAINTCRQFLSATIAAMPKVWAIVLLGRIAHESTLKALGVRLAAAPFVHGAVHSVGKYKLYDSYHCSRYNTNTGVLTTDMFRKVTMPDNPYVPLRPIDWDADEVTTAIGEIVADALAGFDPVDFWPAHPSDDGLPDGTASFYFGATGMIWALNYLKWVGATKASFDFSPILPRLIENNRA</sequence>
<protein>
    <recommendedName>
        <fullName evidence="9">Type-5 uracil-DNA glycosylase</fullName>
    </recommendedName>
</protein>
<dbReference type="EMBL" id="BQXS01005617">
    <property type="protein sequence ID" value="GKT13258.1"/>
    <property type="molecule type" value="Genomic_DNA"/>
</dbReference>
<organism evidence="11 12">
    <name type="scientific">Aduncisulcus paluster</name>
    <dbReference type="NCBI Taxonomy" id="2918883"/>
    <lineage>
        <taxon>Eukaryota</taxon>
        <taxon>Metamonada</taxon>
        <taxon>Carpediemonas-like organisms</taxon>
        <taxon>Aduncisulcus</taxon>
    </lineage>
</organism>
<keyword evidence="5" id="KW-0408">Iron</keyword>
<comment type="caution">
    <text evidence="11">The sequence shown here is derived from an EMBL/GenBank/DDBJ whole genome shotgun (WGS) entry which is preliminary data.</text>
</comment>
<feature type="non-terminal residue" evidence="11">
    <location>
        <position position="1"/>
    </location>
</feature>
<evidence type="ECO:0000256" key="3">
    <source>
        <dbReference type="ARBA" id="ARBA00022763"/>
    </source>
</evidence>
<dbReference type="SUPFAM" id="SSF52141">
    <property type="entry name" value="Uracil-DNA glycosylase-like"/>
    <property type="match status" value="1"/>
</dbReference>
<feature type="domain" description="Uracil-DNA glycosylase-like" evidence="10">
    <location>
        <begin position="63"/>
        <end position="215"/>
    </location>
</feature>
<keyword evidence="1" id="KW-0004">4Fe-4S</keyword>
<name>A0ABQ5JVA8_9EUKA</name>
<dbReference type="InterPro" id="IPR005122">
    <property type="entry name" value="Uracil-DNA_glycosylase-like"/>
</dbReference>
<keyword evidence="12" id="KW-1185">Reference proteome</keyword>